<evidence type="ECO:0000256" key="2">
    <source>
        <dbReference type="ARBA" id="ARBA00006448"/>
    </source>
</evidence>
<gene>
    <name evidence="10" type="ORF">AVDCRST_MAG93-6900</name>
</gene>
<comment type="similarity">
    <text evidence="2">Belongs to the UPF0702 family.</text>
</comment>
<dbReference type="PANTHER" id="PTHR34582">
    <property type="entry name" value="UPF0702 TRANSMEMBRANE PROTEIN YCAP"/>
    <property type="match status" value="1"/>
</dbReference>
<feature type="non-terminal residue" evidence="10">
    <location>
        <position position="146"/>
    </location>
</feature>
<sequence length="146" mass="15912">MNRQTFFEDWSGVGRVIVVGILAYVTLVLVLRLSGKRTLSKMNAFDLVVTVALGSTLATVLLTKSVALADGLTAFALLIFLQYVITWLSVRFTFVSRLVKSEPTLLVYDGHFLPGALRAERVTQEEILAELRLQGLASVAEAAAVV</sequence>
<dbReference type="Pfam" id="PF20730">
    <property type="entry name" value="YetF_N"/>
    <property type="match status" value="1"/>
</dbReference>
<dbReference type="InterPro" id="IPR023090">
    <property type="entry name" value="UPF0702_alpha/beta_dom_sf"/>
</dbReference>
<evidence type="ECO:0000256" key="4">
    <source>
        <dbReference type="ARBA" id="ARBA00022692"/>
    </source>
</evidence>
<keyword evidence="3" id="KW-1003">Cell membrane</keyword>
<dbReference type="AlphaFoldDB" id="A0A6J4M076"/>
<keyword evidence="5 7" id="KW-1133">Transmembrane helix</keyword>
<evidence type="ECO:0000256" key="1">
    <source>
        <dbReference type="ARBA" id="ARBA00004651"/>
    </source>
</evidence>
<evidence type="ECO:0000256" key="3">
    <source>
        <dbReference type="ARBA" id="ARBA00022475"/>
    </source>
</evidence>
<keyword evidence="6 7" id="KW-0472">Membrane</keyword>
<feature type="domain" description="YetF-like N-terminal transmembrane" evidence="9">
    <location>
        <begin position="21"/>
        <end position="88"/>
    </location>
</feature>
<evidence type="ECO:0000259" key="9">
    <source>
        <dbReference type="Pfam" id="PF20730"/>
    </source>
</evidence>
<evidence type="ECO:0008006" key="11">
    <source>
        <dbReference type="Google" id="ProtNLM"/>
    </source>
</evidence>
<evidence type="ECO:0000256" key="7">
    <source>
        <dbReference type="SAM" id="Phobius"/>
    </source>
</evidence>
<feature type="transmembrane region" description="Helical" evidence="7">
    <location>
        <begin position="43"/>
        <end position="62"/>
    </location>
</feature>
<evidence type="ECO:0000259" key="8">
    <source>
        <dbReference type="Pfam" id="PF04239"/>
    </source>
</evidence>
<dbReference type="Gene3D" id="3.30.240.20">
    <property type="entry name" value="bsu07140 like domains"/>
    <property type="match status" value="1"/>
</dbReference>
<dbReference type="GO" id="GO:0005886">
    <property type="term" value="C:plasma membrane"/>
    <property type="evidence" value="ECO:0007669"/>
    <property type="project" value="UniProtKB-SubCell"/>
</dbReference>
<dbReference type="InterPro" id="IPR048454">
    <property type="entry name" value="YetF_N"/>
</dbReference>
<feature type="transmembrane region" description="Helical" evidence="7">
    <location>
        <begin position="74"/>
        <end position="94"/>
    </location>
</feature>
<proteinExistence type="inferred from homology"/>
<protein>
    <recommendedName>
        <fullName evidence="11">DUF421 domain-containing protein</fullName>
    </recommendedName>
</protein>
<name>A0A6J4M076_9CHLR</name>
<reference evidence="10" key="1">
    <citation type="submission" date="2020-02" db="EMBL/GenBank/DDBJ databases">
        <authorList>
            <person name="Meier V. D."/>
        </authorList>
    </citation>
    <scope>NUCLEOTIDE SEQUENCE</scope>
    <source>
        <strain evidence="10">AVDCRST_MAG93</strain>
    </source>
</reference>
<feature type="domain" description="YetF C-terminal" evidence="8">
    <location>
        <begin position="91"/>
        <end position="143"/>
    </location>
</feature>
<organism evidence="10">
    <name type="scientific">uncultured Chloroflexia bacterium</name>
    <dbReference type="NCBI Taxonomy" id="1672391"/>
    <lineage>
        <taxon>Bacteria</taxon>
        <taxon>Bacillati</taxon>
        <taxon>Chloroflexota</taxon>
        <taxon>Chloroflexia</taxon>
        <taxon>environmental samples</taxon>
    </lineage>
</organism>
<evidence type="ECO:0000256" key="6">
    <source>
        <dbReference type="ARBA" id="ARBA00023136"/>
    </source>
</evidence>
<feature type="transmembrane region" description="Helical" evidence="7">
    <location>
        <begin position="12"/>
        <end position="31"/>
    </location>
</feature>
<dbReference type="EMBL" id="CADCTR010002324">
    <property type="protein sequence ID" value="CAA9346227.1"/>
    <property type="molecule type" value="Genomic_DNA"/>
</dbReference>
<dbReference type="PANTHER" id="PTHR34582:SF6">
    <property type="entry name" value="UPF0702 TRANSMEMBRANE PROTEIN YCAP"/>
    <property type="match status" value="1"/>
</dbReference>
<dbReference type="InterPro" id="IPR007353">
    <property type="entry name" value="DUF421"/>
</dbReference>
<accession>A0A6J4M076</accession>
<dbReference type="Pfam" id="PF04239">
    <property type="entry name" value="DUF421"/>
    <property type="match status" value="1"/>
</dbReference>
<evidence type="ECO:0000256" key="5">
    <source>
        <dbReference type="ARBA" id="ARBA00022989"/>
    </source>
</evidence>
<evidence type="ECO:0000313" key="10">
    <source>
        <dbReference type="EMBL" id="CAA9346227.1"/>
    </source>
</evidence>
<comment type="subcellular location">
    <subcellularLocation>
        <location evidence="1">Cell membrane</location>
        <topology evidence="1">Multi-pass membrane protein</topology>
    </subcellularLocation>
</comment>
<keyword evidence="4 7" id="KW-0812">Transmembrane</keyword>